<dbReference type="Pfam" id="PF00484">
    <property type="entry name" value="Pro_CA"/>
    <property type="match status" value="1"/>
</dbReference>
<name>A0A3S0ZWL4_CHLFR</name>
<dbReference type="Gene3D" id="3.40.1050.10">
    <property type="entry name" value="Carbonic anhydrase"/>
    <property type="match status" value="1"/>
</dbReference>
<dbReference type="InterPro" id="IPR001765">
    <property type="entry name" value="Carbonic_anhydrase"/>
</dbReference>
<evidence type="ECO:0000313" key="3">
    <source>
        <dbReference type="Proteomes" id="UP000268857"/>
    </source>
</evidence>
<protein>
    <recommendedName>
        <fullName evidence="4">Carbonic anhydrase</fullName>
    </recommendedName>
</protein>
<proteinExistence type="inferred from homology"/>
<dbReference type="InterPro" id="IPR036874">
    <property type="entry name" value="Carbonic_anhydrase_sf"/>
</dbReference>
<dbReference type="STRING" id="211165.GCA_000317285_04125"/>
<sequence>MYLQKQDEIDTLPTPEERLNRLAELNVLAQVKNIYQTSIMRKAMHEQKAPAVHGWVLDIHTGLIKDLNVLTEQWHFYPSCLLTEIPMMTVAKVKSTDEVAGCCCHEALEIR</sequence>
<comment type="similarity">
    <text evidence="1">Belongs to the beta-class carbonic anhydrase family.</text>
</comment>
<reference evidence="2 3" key="1">
    <citation type="journal article" date="2019" name="Genome Biol. Evol.">
        <title>Day and night: Metabolic profiles and evolutionary relationships of six axenic non-marine cyanobacteria.</title>
        <authorList>
            <person name="Will S.E."/>
            <person name="Henke P."/>
            <person name="Boedeker C."/>
            <person name="Huang S."/>
            <person name="Brinkmann H."/>
            <person name="Rohde M."/>
            <person name="Jarek M."/>
            <person name="Friedl T."/>
            <person name="Seufert S."/>
            <person name="Schumacher M."/>
            <person name="Overmann J."/>
            <person name="Neumann-Schaal M."/>
            <person name="Petersen J."/>
        </authorList>
    </citation>
    <scope>NUCLEOTIDE SEQUENCE [LARGE SCALE GENOMIC DNA]</scope>
    <source>
        <strain evidence="2 3">PCC 6912</strain>
    </source>
</reference>
<dbReference type="GO" id="GO:0008270">
    <property type="term" value="F:zinc ion binding"/>
    <property type="evidence" value="ECO:0007669"/>
    <property type="project" value="InterPro"/>
</dbReference>
<dbReference type="GO" id="GO:0004089">
    <property type="term" value="F:carbonate dehydratase activity"/>
    <property type="evidence" value="ECO:0007669"/>
    <property type="project" value="InterPro"/>
</dbReference>
<dbReference type="RefSeq" id="WP_016875316.1">
    <property type="nucleotide sequence ID" value="NZ_AJLN01000101.1"/>
</dbReference>
<accession>A0A3S0ZWL4</accession>
<keyword evidence="3" id="KW-1185">Reference proteome</keyword>
<evidence type="ECO:0008006" key="4">
    <source>
        <dbReference type="Google" id="ProtNLM"/>
    </source>
</evidence>
<dbReference type="EMBL" id="RSCJ01000009">
    <property type="protein sequence ID" value="RUR81741.1"/>
    <property type="molecule type" value="Genomic_DNA"/>
</dbReference>
<dbReference type="Proteomes" id="UP000268857">
    <property type="component" value="Unassembled WGS sequence"/>
</dbReference>
<comment type="caution">
    <text evidence="2">The sequence shown here is derived from an EMBL/GenBank/DDBJ whole genome shotgun (WGS) entry which is preliminary data.</text>
</comment>
<dbReference type="SUPFAM" id="SSF53056">
    <property type="entry name" value="beta-carbonic anhydrase, cab"/>
    <property type="match status" value="1"/>
</dbReference>
<gene>
    <name evidence="2" type="ORF">PCC6912_26100</name>
</gene>
<evidence type="ECO:0000256" key="1">
    <source>
        <dbReference type="ARBA" id="ARBA00006217"/>
    </source>
</evidence>
<dbReference type="AlphaFoldDB" id="A0A3S0ZWL4"/>
<organism evidence="2 3">
    <name type="scientific">Chlorogloeopsis fritschii PCC 6912</name>
    <dbReference type="NCBI Taxonomy" id="211165"/>
    <lineage>
        <taxon>Bacteria</taxon>
        <taxon>Bacillati</taxon>
        <taxon>Cyanobacteriota</taxon>
        <taxon>Cyanophyceae</taxon>
        <taxon>Nostocales</taxon>
        <taxon>Chlorogloeopsidaceae</taxon>
        <taxon>Chlorogloeopsis</taxon>
    </lineage>
</organism>
<evidence type="ECO:0000313" key="2">
    <source>
        <dbReference type="EMBL" id="RUR81741.1"/>
    </source>
</evidence>